<evidence type="ECO:0000256" key="12">
    <source>
        <dbReference type="ARBA" id="ARBA00053067"/>
    </source>
</evidence>
<evidence type="ECO:0000256" key="8">
    <source>
        <dbReference type="ARBA" id="ARBA00023065"/>
    </source>
</evidence>
<evidence type="ECO:0000256" key="1">
    <source>
        <dbReference type="ARBA" id="ARBA00004304"/>
    </source>
</evidence>
<name>A0A347ZJU7_9TELE</name>
<keyword evidence="8 14" id="KW-0406">Ion transport</keyword>
<feature type="region of interest" description="Disordered" evidence="15">
    <location>
        <begin position="33"/>
        <end position="55"/>
    </location>
</feature>
<dbReference type="EMBL" id="AP018346">
    <property type="protein sequence ID" value="BBA85512.1"/>
    <property type="molecule type" value="Genomic_DNA"/>
</dbReference>
<dbReference type="AlphaFoldDB" id="A0A347ZJU7"/>
<evidence type="ECO:0000256" key="15">
    <source>
        <dbReference type="SAM" id="MobiDB-lite"/>
    </source>
</evidence>
<evidence type="ECO:0000256" key="3">
    <source>
        <dbReference type="ARBA" id="ARBA00022448"/>
    </source>
</evidence>
<evidence type="ECO:0000256" key="4">
    <source>
        <dbReference type="ARBA" id="ARBA00022547"/>
    </source>
</evidence>
<evidence type="ECO:0000256" key="2">
    <source>
        <dbReference type="ARBA" id="ARBA00008892"/>
    </source>
</evidence>
<organism evidence="17">
    <name type="scientific">Gymnothorax niphostigmus</name>
    <name type="common">snowflake-patched moray</name>
    <dbReference type="NCBI Taxonomy" id="1522378"/>
    <lineage>
        <taxon>Eukaryota</taxon>
        <taxon>Metazoa</taxon>
        <taxon>Chordata</taxon>
        <taxon>Craniata</taxon>
        <taxon>Vertebrata</taxon>
        <taxon>Euteleostomi</taxon>
        <taxon>Actinopterygii</taxon>
        <taxon>Neopterygii</taxon>
        <taxon>Teleostei</taxon>
        <taxon>Anguilliformes</taxon>
        <taxon>Muraenidae</taxon>
        <taxon>Gymnothorax</taxon>
    </lineage>
</organism>
<evidence type="ECO:0000256" key="5">
    <source>
        <dbReference type="ARBA" id="ARBA00022692"/>
    </source>
</evidence>
<dbReference type="Pfam" id="PF00895">
    <property type="entry name" value="ATP-synt_8"/>
    <property type="match status" value="1"/>
</dbReference>
<evidence type="ECO:0000256" key="16">
    <source>
        <dbReference type="SAM" id="Phobius"/>
    </source>
</evidence>
<dbReference type="CTD" id="4509"/>
<evidence type="ECO:0000256" key="11">
    <source>
        <dbReference type="ARBA" id="ARBA00023310"/>
    </source>
</evidence>
<protein>
    <recommendedName>
        <fullName evidence="14">ATP synthase complex subunit 8</fullName>
    </recommendedName>
</protein>
<comment type="function">
    <text evidence="12">Subunit 8, of the mitochondrial membrane ATP synthase complex (F(1)F(0) ATP synthase or Complex V) that produces ATP from ADP in the presence of a proton gradient across the membrane which is generated by electron transport complexes of the respiratory chain. ATP synthase complex consist of a soluble F(1) head domain - the catalytic core - and a membrane F(1) domain - the membrane proton channel. These two domains are linked by a central stalk rotating inside the F(1) region and a stationary peripheral stalk. During catalysis, ATP synthesis in the catalytic domain of F(1) is coupled via a rotary mechanism of the central stalk subunits to proton translocation. In vivo, can only synthesize ATP although its ATP hydrolase activity can be activated artificially in vitro. Part of the complex F(0) domain.</text>
</comment>
<dbReference type="InterPro" id="IPR001421">
    <property type="entry name" value="ATP8_metazoa"/>
</dbReference>
<evidence type="ECO:0000256" key="14">
    <source>
        <dbReference type="RuleBase" id="RU003661"/>
    </source>
</evidence>
<comment type="similarity">
    <text evidence="2 14">Belongs to the ATPase protein 8 family.</text>
</comment>
<evidence type="ECO:0000256" key="13">
    <source>
        <dbReference type="ARBA" id="ARBA00064647"/>
    </source>
</evidence>
<geneLocation type="mitochondrion" evidence="17"/>
<reference evidence="17" key="2">
    <citation type="journal article" date="2018" name="PLoS ONE">
        <title>Resolving deep-sea pelagic saccopharyngiform eel mysteries: Identification of Neocyema and Monognathidae leptocephali and establishment of a new fish family "Neocyematidae" based on larvae, adults and mitogenomic gene orders.</title>
        <authorList>
            <person name="Poulsen J.Y."/>
            <person name="Miller M.J."/>
            <person name="Sado T."/>
            <person name="Hanel R."/>
            <person name="Tsukamoto T."/>
            <person name="Miya M."/>
        </authorList>
    </citation>
    <scope>NUCLEOTIDE SEQUENCE</scope>
</reference>
<evidence type="ECO:0000256" key="6">
    <source>
        <dbReference type="ARBA" id="ARBA00022781"/>
    </source>
</evidence>
<keyword evidence="3 14" id="KW-0813">Transport</keyword>
<gene>
    <name evidence="17" type="primary">ATP8</name>
</gene>
<reference evidence="17" key="1">
    <citation type="submission" date="2017-08" db="EMBL/GenBank/DDBJ databases">
        <authorList>
            <person name="Poulsen JY."/>
        </authorList>
    </citation>
    <scope>NUCLEOTIDE SEQUENCE</scope>
</reference>
<keyword evidence="7 16" id="KW-1133">Transmembrane helix</keyword>
<keyword evidence="6 14" id="KW-0375">Hydrogen ion transport</keyword>
<keyword evidence="5 14" id="KW-0812">Transmembrane</keyword>
<keyword evidence="11" id="KW-0066">ATP synthesis</keyword>
<keyword evidence="4 14" id="KW-0138">CF(0)</keyword>
<dbReference type="PANTHER" id="PTHR39937:SF1">
    <property type="entry name" value="ATP SYNTHASE PROTEIN 8"/>
    <property type="match status" value="1"/>
</dbReference>
<dbReference type="GO" id="GO:0015986">
    <property type="term" value="P:proton motive force-driven ATP synthesis"/>
    <property type="evidence" value="ECO:0007669"/>
    <property type="project" value="InterPro"/>
</dbReference>
<dbReference type="GO" id="GO:0031966">
    <property type="term" value="C:mitochondrial membrane"/>
    <property type="evidence" value="ECO:0007669"/>
    <property type="project" value="UniProtKB-SubCell"/>
</dbReference>
<evidence type="ECO:0000256" key="9">
    <source>
        <dbReference type="ARBA" id="ARBA00023128"/>
    </source>
</evidence>
<sequence length="55" mass="6573">MPQLNPSPWFMILVFSWLVFIFIAPTKVMSHTFNNEPNPRTTEATTTNPWNWPWH</sequence>
<evidence type="ECO:0000256" key="7">
    <source>
        <dbReference type="ARBA" id="ARBA00022989"/>
    </source>
</evidence>
<evidence type="ECO:0000256" key="10">
    <source>
        <dbReference type="ARBA" id="ARBA00023136"/>
    </source>
</evidence>
<dbReference type="InterPro" id="IPR050635">
    <property type="entry name" value="ATPase_protein_8"/>
</dbReference>
<proteinExistence type="inferred from homology"/>
<dbReference type="GeneID" id="37622675"/>
<evidence type="ECO:0000313" key="17">
    <source>
        <dbReference type="EMBL" id="BBA85512.1"/>
    </source>
</evidence>
<feature type="transmembrane region" description="Helical" evidence="16">
    <location>
        <begin position="6"/>
        <end position="24"/>
    </location>
</feature>
<dbReference type="GO" id="GO:0045259">
    <property type="term" value="C:proton-transporting ATP synthase complex"/>
    <property type="evidence" value="ECO:0007669"/>
    <property type="project" value="UniProtKB-KW"/>
</dbReference>
<comment type="subcellular location">
    <subcellularLocation>
        <location evidence="1 14">Mitochondrion membrane</location>
        <topology evidence="1 14">Single-pass membrane protein</topology>
    </subcellularLocation>
</comment>
<dbReference type="GO" id="GO:0015078">
    <property type="term" value="F:proton transmembrane transporter activity"/>
    <property type="evidence" value="ECO:0007669"/>
    <property type="project" value="InterPro"/>
</dbReference>
<keyword evidence="9 14" id="KW-0496">Mitochondrion</keyword>
<dbReference type="PANTHER" id="PTHR39937">
    <property type="entry name" value="ATP SYNTHASE PROTEIN 8"/>
    <property type="match status" value="1"/>
</dbReference>
<keyword evidence="10 16" id="KW-0472">Membrane</keyword>
<dbReference type="RefSeq" id="YP_009510331.1">
    <property type="nucleotide sequence ID" value="NC_039138.1"/>
</dbReference>
<comment type="subunit">
    <text evidence="13">Component of the ATP synthase complex composed at least of ATP5F1A/subunit alpha, ATP5F1B/subunit beta, ATP5MC1/subunit c (homooctomer), MT-ATP6/subunit a, MT-ATP8/subunit 8, ATP5ME/subunit e, ATP5MF/subunit f, ATP5MG/subunit g, ATP5MK/subunit k, ATP5MJ/subunit j, ATP5F1C/subunit gamma, ATP5F1D/subunit delta, ATP5F1E/subunit epsilon, ATP5PF/subunit F6, ATP5PB/subunit b, ATP5PD/subunit d, ATP5PO/subunit OSCP. ATP synthase complex consists of a soluble F(1) head domain (subunits alpha(3) and beta(3)) - the catalytic core - and a membrane F(0) domain - the membrane proton channel (subunits c, a, 8, e, f, g, k and j). These two domains are linked by a central stalk (subunits gamma, delta, and epsilon) rotating inside the F1 region and a stationary peripheral stalk (subunits F6, b, d, and OSCP).</text>
</comment>
<accession>A0A347ZJU7</accession>